<gene>
    <name evidence="3" type="ORF">QBC42DRAFT_279034</name>
</gene>
<dbReference type="Proteomes" id="UP001321749">
    <property type="component" value="Unassembled WGS sequence"/>
</dbReference>
<evidence type="ECO:0000256" key="1">
    <source>
        <dbReference type="ARBA" id="ARBA00009143"/>
    </source>
</evidence>
<reference evidence="3" key="2">
    <citation type="submission" date="2023-06" db="EMBL/GenBank/DDBJ databases">
        <authorList>
            <consortium name="Lawrence Berkeley National Laboratory"/>
            <person name="Mondo S.J."/>
            <person name="Hensen N."/>
            <person name="Bonometti L."/>
            <person name="Westerberg I."/>
            <person name="Brannstrom I.O."/>
            <person name="Guillou S."/>
            <person name="Cros-Aarteil S."/>
            <person name="Calhoun S."/>
            <person name="Haridas S."/>
            <person name="Kuo A."/>
            <person name="Pangilinan J."/>
            <person name="Riley R."/>
            <person name="Labutti K."/>
            <person name="Andreopoulos B."/>
            <person name="Lipzen A."/>
            <person name="Chen C."/>
            <person name="Yanf M."/>
            <person name="Daum C."/>
            <person name="Ng V."/>
            <person name="Clum A."/>
            <person name="Steindorff A."/>
            <person name="Ohm R."/>
            <person name="Martin F."/>
            <person name="Silar P."/>
            <person name="Natvig D."/>
            <person name="Lalanne C."/>
            <person name="Gautier V."/>
            <person name="Ament-Velasquez S.L."/>
            <person name="Kruys A."/>
            <person name="Hutchinson M.I."/>
            <person name="Powell A.J."/>
            <person name="Barry K."/>
            <person name="Miller A.N."/>
            <person name="Grigoriev I.V."/>
            <person name="Debuchy R."/>
            <person name="Gladieux P."/>
            <person name="Thoren M.H."/>
            <person name="Johannesson H."/>
        </authorList>
    </citation>
    <scope>NUCLEOTIDE SEQUENCE</scope>
    <source>
        <strain evidence="3">PSN324</strain>
    </source>
</reference>
<evidence type="ECO:0000313" key="4">
    <source>
        <dbReference type="Proteomes" id="UP001321749"/>
    </source>
</evidence>
<accession>A0AAV9HD60</accession>
<dbReference type="Gene3D" id="3.10.20.550">
    <property type="entry name" value="ASAP complex, SAP18 subunit"/>
    <property type="match status" value="1"/>
</dbReference>
<dbReference type="PANTHER" id="PTHR13082">
    <property type="entry name" value="SAP18"/>
    <property type="match status" value="1"/>
</dbReference>
<dbReference type="InterPro" id="IPR010516">
    <property type="entry name" value="SAP18"/>
</dbReference>
<evidence type="ECO:0000256" key="2">
    <source>
        <dbReference type="SAM" id="MobiDB-lite"/>
    </source>
</evidence>
<keyword evidence="4" id="KW-1185">Reference proteome</keyword>
<dbReference type="GO" id="GO:0005634">
    <property type="term" value="C:nucleus"/>
    <property type="evidence" value="ECO:0007669"/>
    <property type="project" value="TreeGrafter"/>
</dbReference>
<proteinExistence type="inferred from homology"/>
<sequence>MAAKREETPPILVKVFYRTNAFHRLEEFSDPSHLPACIDLHTWRDCTLKELTELIADASPGVLPCPAIGTRLVFRLVYRETQDSQTHAMNQIGTFVIGEGGSAANSDAPANPDRLKTLAECRFIPGDLISCAILPPNDYTGEVQPASVAREGRGSGPGEADMTILSSRIPTGPRIVGPSRGRGGGLTHSRGGRRGDFAPYRVPGRR</sequence>
<dbReference type="AlphaFoldDB" id="A0AAV9HD60"/>
<comment type="caution">
    <text evidence="3">The sequence shown here is derived from an EMBL/GenBank/DDBJ whole genome shotgun (WGS) entry which is preliminary data.</text>
</comment>
<dbReference type="PANTHER" id="PTHR13082:SF0">
    <property type="entry name" value="HISTONE DEACETYLASE COMPLEX SUBUNIT SAP18"/>
    <property type="match status" value="1"/>
</dbReference>
<reference evidence="3" key="1">
    <citation type="journal article" date="2023" name="Mol. Phylogenet. Evol.">
        <title>Genome-scale phylogeny and comparative genomics of the fungal order Sordariales.</title>
        <authorList>
            <person name="Hensen N."/>
            <person name="Bonometti L."/>
            <person name="Westerberg I."/>
            <person name="Brannstrom I.O."/>
            <person name="Guillou S."/>
            <person name="Cros-Aarteil S."/>
            <person name="Calhoun S."/>
            <person name="Haridas S."/>
            <person name="Kuo A."/>
            <person name="Mondo S."/>
            <person name="Pangilinan J."/>
            <person name="Riley R."/>
            <person name="LaButti K."/>
            <person name="Andreopoulos B."/>
            <person name="Lipzen A."/>
            <person name="Chen C."/>
            <person name="Yan M."/>
            <person name="Daum C."/>
            <person name="Ng V."/>
            <person name="Clum A."/>
            <person name="Steindorff A."/>
            <person name="Ohm R.A."/>
            <person name="Martin F."/>
            <person name="Silar P."/>
            <person name="Natvig D.O."/>
            <person name="Lalanne C."/>
            <person name="Gautier V."/>
            <person name="Ament-Velasquez S.L."/>
            <person name="Kruys A."/>
            <person name="Hutchinson M.I."/>
            <person name="Powell A.J."/>
            <person name="Barry K."/>
            <person name="Miller A.N."/>
            <person name="Grigoriev I.V."/>
            <person name="Debuchy R."/>
            <person name="Gladieux P."/>
            <person name="Hiltunen Thoren M."/>
            <person name="Johannesson H."/>
        </authorList>
    </citation>
    <scope>NUCLEOTIDE SEQUENCE</scope>
    <source>
        <strain evidence="3">PSN324</strain>
    </source>
</reference>
<comment type="similarity">
    <text evidence="1">Belongs to the SAP18 family.</text>
</comment>
<feature type="region of interest" description="Disordered" evidence="2">
    <location>
        <begin position="164"/>
        <end position="206"/>
    </location>
</feature>
<name>A0AAV9HD60_9PEZI</name>
<protein>
    <submittedName>
        <fullName evidence="3">Sin3 associated polypeptide p18-domain-containing protein</fullName>
    </submittedName>
</protein>
<organism evidence="3 4">
    <name type="scientific">Cladorrhinum samala</name>
    <dbReference type="NCBI Taxonomy" id="585594"/>
    <lineage>
        <taxon>Eukaryota</taxon>
        <taxon>Fungi</taxon>
        <taxon>Dikarya</taxon>
        <taxon>Ascomycota</taxon>
        <taxon>Pezizomycotina</taxon>
        <taxon>Sordariomycetes</taxon>
        <taxon>Sordariomycetidae</taxon>
        <taxon>Sordariales</taxon>
        <taxon>Podosporaceae</taxon>
        <taxon>Cladorrhinum</taxon>
    </lineage>
</organism>
<dbReference type="InterPro" id="IPR042534">
    <property type="entry name" value="SAP18_sf"/>
</dbReference>
<evidence type="ECO:0000313" key="3">
    <source>
        <dbReference type="EMBL" id="KAK4457468.1"/>
    </source>
</evidence>
<dbReference type="Pfam" id="PF06487">
    <property type="entry name" value="SAP18"/>
    <property type="match status" value="1"/>
</dbReference>
<dbReference type="EMBL" id="MU865113">
    <property type="protein sequence ID" value="KAK4457468.1"/>
    <property type="molecule type" value="Genomic_DNA"/>
</dbReference>